<keyword evidence="1" id="KW-1133">Transmembrane helix</keyword>
<accession>A0A1K1PL55</accession>
<dbReference type="EMBL" id="FPIP01000009">
    <property type="protein sequence ID" value="SFW48195.1"/>
    <property type="molecule type" value="Genomic_DNA"/>
</dbReference>
<evidence type="ECO:0000313" key="2">
    <source>
        <dbReference type="EMBL" id="SFW48195.1"/>
    </source>
</evidence>
<sequence>MIKIAAASAVRINNVMVRNITKFLFSKQIERVVGGIAIQLLFLFPIIFIHEIDSTIGKALLIMFIVSPSVIAAMAIINAKRKYKKLLGVLGVTNESELDYFLEHSEHLKHTYTFLNNGMVVNFTKLEYFYIRDIQKMIKGSFNVYYSSQNPEMGSTTETVTVYEIKISLNKHDRLPRKFRLKYESFIERDAVFLNLAKAYSEYGDPIDIVKDQDQLK</sequence>
<reference evidence="2 3" key="1">
    <citation type="submission" date="2016-11" db="EMBL/GenBank/DDBJ databases">
        <authorList>
            <person name="Jaros S."/>
            <person name="Januszkiewicz K."/>
            <person name="Wedrychowicz H."/>
        </authorList>
    </citation>
    <scope>NUCLEOTIDE SEQUENCE [LARGE SCALE GENOMIC DNA]</scope>
    <source>
        <strain evidence="2 3">YL228</strain>
    </source>
</reference>
<proteinExistence type="predicted"/>
<feature type="transmembrane region" description="Helical" evidence="1">
    <location>
        <begin position="32"/>
        <end position="50"/>
    </location>
</feature>
<keyword evidence="1" id="KW-0812">Transmembrane</keyword>
<dbReference type="AlphaFoldDB" id="A0A1K1PL55"/>
<keyword evidence="1" id="KW-0472">Membrane</keyword>
<evidence type="ECO:0000313" key="3">
    <source>
        <dbReference type="Proteomes" id="UP000183461"/>
    </source>
</evidence>
<organism evidence="2 3">
    <name type="scientific">Ruminococcus flavefaciens</name>
    <dbReference type="NCBI Taxonomy" id="1265"/>
    <lineage>
        <taxon>Bacteria</taxon>
        <taxon>Bacillati</taxon>
        <taxon>Bacillota</taxon>
        <taxon>Clostridia</taxon>
        <taxon>Eubacteriales</taxon>
        <taxon>Oscillospiraceae</taxon>
        <taxon>Ruminococcus</taxon>
    </lineage>
</organism>
<dbReference type="Proteomes" id="UP000183461">
    <property type="component" value="Unassembled WGS sequence"/>
</dbReference>
<gene>
    <name evidence="2" type="ORF">SAMN02910280_2835</name>
</gene>
<name>A0A1K1PL55_RUMFL</name>
<protein>
    <submittedName>
        <fullName evidence="2">Uncharacterized protein</fullName>
    </submittedName>
</protein>
<feature type="transmembrane region" description="Helical" evidence="1">
    <location>
        <begin position="56"/>
        <end position="77"/>
    </location>
</feature>
<evidence type="ECO:0000256" key="1">
    <source>
        <dbReference type="SAM" id="Phobius"/>
    </source>
</evidence>